<dbReference type="PANTHER" id="PTHR37422">
    <property type="entry name" value="TEICHURONIC ACID BIOSYNTHESIS PROTEIN TUAE"/>
    <property type="match status" value="1"/>
</dbReference>
<evidence type="ECO:0008006" key="11">
    <source>
        <dbReference type="Google" id="ProtNLM"/>
    </source>
</evidence>
<keyword evidence="2 5" id="KW-0812">Transmembrane</keyword>
<reference evidence="10" key="1">
    <citation type="journal article" date="2019" name="Int. J. Syst. Evol. Microbiol.">
        <title>The Global Catalogue of Microorganisms (GCM) 10K type strain sequencing project: providing services to taxonomists for standard genome sequencing and annotation.</title>
        <authorList>
            <consortium name="The Broad Institute Genomics Platform"/>
            <consortium name="The Broad Institute Genome Sequencing Center for Infectious Disease"/>
            <person name="Wu L."/>
            <person name="Ma J."/>
        </authorList>
    </citation>
    <scope>NUCLEOTIDE SEQUENCE [LARGE SCALE GENOMIC DNA]</scope>
    <source>
        <strain evidence="10">KCTC 23314</strain>
    </source>
</reference>
<evidence type="ECO:0000256" key="3">
    <source>
        <dbReference type="ARBA" id="ARBA00022989"/>
    </source>
</evidence>
<feature type="transmembrane region" description="Helical" evidence="5">
    <location>
        <begin position="61"/>
        <end position="87"/>
    </location>
</feature>
<dbReference type="Pfam" id="PF15864">
    <property type="entry name" value="PglL_A"/>
    <property type="match status" value="1"/>
</dbReference>
<name>A0ABQ3GD06_9BURK</name>
<evidence type="ECO:0000313" key="9">
    <source>
        <dbReference type="EMBL" id="GHD00791.1"/>
    </source>
</evidence>
<evidence type="ECO:0000259" key="7">
    <source>
        <dbReference type="Pfam" id="PF11846"/>
    </source>
</evidence>
<evidence type="ECO:0000256" key="4">
    <source>
        <dbReference type="ARBA" id="ARBA00023136"/>
    </source>
</evidence>
<dbReference type="InterPro" id="IPR007016">
    <property type="entry name" value="O-antigen_ligase-rel_domated"/>
</dbReference>
<feature type="domain" description="Protein glycosylation ligase" evidence="8">
    <location>
        <begin position="98"/>
        <end position="120"/>
    </location>
</feature>
<dbReference type="PANTHER" id="PTHR37422:SF13">
    <property type="entry name" value="LIPOPOLYSACCHARIDE BIOSYNTHESIS PROTEIN PA4999-RELATED"/>
    <property type="match status" value="1"/>
</dbReference>
<feature type="transmembrane region" description="Helical" evidence="5">
    <location>
        <begin position="359"/>
        <end position="377"/>
    </location>
</feature>
<organism evidence="9 10">
    <name type="scientific">Pseudorhodoferax aquiterrae</name>
    <dbReference type="NCBI Taxonomy" id="747304"/>
    <lineage>
        <taxon>Bacteria</taxon>
        <taxon>Pseudomonadati</taxon>
        <taxon>Pseudomonadota</taxon>
        <taxon>Betaproteobacteria</taxon>
        <taxon>Burkholderiales</taxon>
        <taxon>Comamonadaceae</taxon>
    </lineage>
</organism>
<evidence type="ECO:0000256" key="1">
    <source>
        <dbReference type="ARBA" id="ARBA00004141"/>
    </source>
</evidence>
<protein>
    <recommendedName>
        <fullName evidence="11">Polymerase</fullName>
    </recommendedName>
</protein>
<evidence type="ECO:0000259" key="6">
    <source>
        <dbReference type="Pfam" id="PF04932"/>
    </source>
</evidence>
<evidence type="ECO:0000256" key="5">
    <source>
        <dbReference type="SAM" id="Phobius"/>
    </source>
</evidence>
<comment type="subcellular location">
    <subcellularLocation>
        <location evidence="1">Membrane</location>
        <topology evidence="1">Multi-pass membrane protein</topology>
    </subcellularLocation>
</comment>
<feature type="domain" description="O-antigen ligase-related" evidence="6">
    <location>
        <begin position="140"/>
        <end position="286"/>
    </location>
</feature>
<sequence>MGGAAALLVLAVFPRAATLQPYEAFALAGAFGLIGLATAFARQCPLSTAPGGLPWLRWCMLVPWIAAGLVSSAFALLQYFDLAGLFAPWINSAPMGEAFANLRQRNQFASLTSIALAVLLAVWVLAPHRRVHGQRVWLAIAMALLVIANAASSSRTGLMQLLVLSVVALVWRRDGRTFAWLGAMLACYAIATLVLPWLAGLDPATHGMFSRLREGDTLCASRLTLWRNVLHLIAQKPWLGWGWGELDYAHYITLYDGPRFCDILDNAHNLPLHLAVELGIPAAVLVCGGVLVWILRARPWRETDAARRAAWMVLAVIGVHSLLEYPLWYGPFQLALGLCLGLLWRDDPAARPAPAAARHLPTVLAVVSLALVAYAAWDYRRISQVYLPPDQRAPAYRDDTLAKAQQSWLYQRQVKFAALSVAEVTPDNAVSMHALATELLHFSPEPRVIEKLLASAQLLGLETEVAFHKPRFAAAFPKDYARWLAAQPDDPPAR</sequence>
<proteinExistence type="predicted"/>
<accession>A0ABQ3GD06</accession>
<feature type="transmembrane region" description="Helical" evidence="5">
    <location>
        <begin position="309"/>
        <end position="328"/>
    </location>
</feature>
<dbReference type="Proteomes" id="UP000626210">
    <property type="component" value="Unassembled WGS sequence"/>
</dbReference>
<dbReference type="InterPro" id="IPR021797">
    <property type="entry name" value="Wzy_C_2"/>
</dbReference>
<gene>
    <name evidence="9" type="ORF">GCM10007320_58570</name>
</gene>
<dbReference type="InterPro" id="IPR051533">
    <property type="entry name" value="WaaL-like"/>
</dbReference>
<dbReference type="Pfam" id="PF04932">
    <property type="entry name" value="Wzy_C"/>
    <property type="match status" value="1"/>
</dbReference>
<feature type="transmembrane region" description="Helical" evidence="5">
    <location>
        <begin position="138"/>
        <end position="171"/>
    </location>
</feature>
<dbReference type="Pfam" id="PF11846">
    <property type="entry name" value="Wzy_C_2"/>
    <property type="match status" value="1"/>
</dbReference>
<feature type="transmembrane region" description="Helical" evidence="5">
    <location>
        <begin position="178"/>
        <end position="199"/>
    </location>
</feature>
<evidence type="ECO:0000313" key="10">
    <source>
        <dbReference type="Proteomes" id="UP000626210"/>
    </source>
</evidence>
<keyword evidence="3 5" id="KW-1133">Transmembrane helix</keyword>
<feature type="transmembrane region" description="Helical" evidence="5">
    <location>
        <begin position="108"/>
        <end position="126"/>
    </location>
</feature>
<dbReference type="EMBL" id="BMYK01000033">
    <property type="protein sequence ID" value="GHD00791.1"/>
    <property type="molecule type" value="Genomic_DNA"/>
</dbReference>
<dbReference type="InterPro" id="IPR031726">
    <property type="entry name" value="PglL_A"/>
</dbReference>
<evidence type="ECO:0000256" key="2">
    <source>
        <dbReference type="ARBA" id="ARBA00022692"/>
    </source>
</evidence>
<keyword evidence="4 5" id="KW-0472">Membrane</keyword>
<keyword evidence="10" id="KW-1185">Reference proteome</keyword>
<feature type="transmembrane region" description="Helical" evidence="5">
    <location>
        <begin position="278"/>
        <end position="297"/>
    </location>
</feature>
<comment type="caution">
    <text evidence="9">The sequence shown here is derived from an EMBL/GenBank/DDBJ whole genome shotgun (WGS) entry which is preliminary data.</text>
</comment>
<evidence type="ECO:0000259" key="8">
    <source>
        <dbReference type="Pfam" id="PF15864"/>
    </source>
</evidence>
<feature type="domain" description="Virulence factor membrane-bound polymerase C-terminal" evidence="7">
    <location>
        <begin position="309"/>
        <end position="486"/>
    </location>
</feature>